<proteinExistence type="inferred from homology"/>
<sequence length="1250" mass="137201">MGAQQAKEKEPRPSASKGKGKTKEPRVSHGNIFTEHSGGGTLQRIPDSLRTAPAVQHWLSSNTEAGLDHSHIEALLQSRPLPDAPHDILGAKWMSKENLLVGQQDDDPNLFVALYDFGAGGDNQLSIVKGEQVTIIGYNKGGEWCEVKNRAGEVGWVPSNYIAPVNSLDKFSWYHGLISRNASEYLLSSGINGSFLVRESESSPGQRSISIRFEGRVYHYLIIEEDGKVFVTHEHRFNTLAELVHHHSIHADGLVTTLLYPAPKRQKPTVFGVSPEPDRWEIERTEIAMKHRLGGGQYGDVYEAVWKRYNKVVAVKTLKEDTMALKDFLEEAAIMKEMKHPNLVQLLGVCTREPPFYIVTEFMPHGNLLDYLRGSNKEEIGPTALMYMATQIASGMAYLEVRMFIHRDLAARNCLVADTNMVKVADFGLARLMKDDTYTAHAGAKFPIKWTAPEGLAFNRFSTRSDVWAFGVLLWELATYGMSPYPGVDLTEVYHLLERGYRMERPQGTPADVYILMLKCWQWDPKDRPTFKEIHYLLENMFEKSSISEEVEKELEKNDKRLVPTLPSKKGRPSTADSPEFQSEGRASAGPTPPAGRRVLPTLEETNMTDMKQVSDILARKASNKKRPGPVPPRRTTSVKEQQALEQSELDLELKSRMKLQKAKVENSTVPEEDERSGSVKQDGSPKISREESFGKSSEANLKAAQIDKSKYLISEANARSFEQGTAERSSSRKLGPQSSFGKSGDGVDSSSLPAVGQYPKKAIPLPQRPSIGSYKKMSDPNRPTELHHSMSVDDDSEQVRVGKLDVANVSKAIHRYGTIPKGVRIGAYLESLEREHNNHSNDRTPEDGDSENDRDSVASCPPAVSEVVGDGMSPVVGDGTTDDSDPGIKQEPNLRPSAFVKSQSQHGLGDNNTGMGVGMGVKSQYSGMLQRHKSDLSDSDSHRYEAPWGDLFGGQRPPPNPSERLQVQQNQDGVVSKPKPSPRFSRLIGDGGSDPSSAQMASSRSSPSGEPETVTVDTNGGHRPTPPSSFGTDRSKLDFSNSPNSLSSFKTFGKPSVVKETNLDLVNAEAMLAAAADSLRHTPTDNNTGGGDTGIYKPVLPLMKGATITAPPDTRPPDPMTSSMVGDKKTVLSLSADDGGDAAPVTIEKILEASNRLRGCIDKLAVAGNKTSTNFMLLSEEVQAFHALCCRFIDALPPHAKFHARELLTRLLTHSQSLKTFTSSSPSAGGNLLTDIQSTNRDIMSVIQR</sequence>
<dbReference type="PROSITE" id="PS00109">
    <property type="entry name" value="PROTEIN_KINASE_TYR"/>
    <property type="match status" value="1"/>
</dbReference>
<evidence type="ECO:0000259" key="16">
    <source>
        <dbReference type="PROSITE" id="PS50001"/>
    </source>
</evidence>
<dbReference type="SUPFAM" id="SSF50044">
    <property type="entry name" value="SH3-domain"/>
    <property type="match status" value="1"/>
</dbReference>
<dbReference type="InterPro" id="IPR000719">
    <property type="entry name" value="Prot_kinase_dom"/>
</dbReference>
<dbReference type="GO" id="GO:0005737">
    <property type="term" value="C:cytoplasm"/>
    <property type="evidence" value="ECO:0007669"/>
    <property type="project" value="UniProtKB-SubCell"/>
</dbReference>
<dbReference type="Gene3D" id="1.20.120.330">
    <property type="entry name" value="Nucleotidyltransferases domain 2"/>
    <property type="match status" value="1"/>
</dbReference>
<feature type="compositionally biased region" description="Polar residues" evidence="15">
    <location>
        <begin position="1029"/>
        <end position="1046"/>
    </location>
</feature>
<dbReference type="InterPro" id="IPR015015">
    <property type="entry name" value="F-actin-binding"/>
</dbReference>
<dbReference type="EC" id="2.7.10.2" evidence="14"/>
<dbReference type="CDD" id="cd09935">
    <property type="entry name" value="SH2_ABL"/>
    <property type="match status" value="1"/>
</dbReference>
<dbReference type="Gene3D" id="2.30.30.40">
    <property type="entry name" value="SH3 Domains"/>
    <property type="match status" value="1"/>
</dbReference>
<dbReference type="PROSITE" id="PS50001">
    <property type="entry name" value="SH2"/>
    <property type="match status" value="1"/>
</dbReference>
<keyword evidence="4 14" id="KW-0808">Transferase</keyword>
<feature type="domain" description="SH2" evidence="16">
    <location>
        <begin position="173"/>
        <end position="262"/>
    </location>
</feature>
<feature type="region of interest" description="Disordered" evidence="15">
    <location>
        <begin position="1"/>
        <end position="41"/>
    </location>
</feature>
<evidence type="ECO:0000313" key="19">
    <source>
        <dbReference type="EMBL" id="KAK7095171.1"/>
    </source>
</evidence>
<protein>
    <recommendedName>
        <fullName evidence="14">Tyrosine-protein kinase</fullName>
        <ecNumber evidence="14">2.7.10.2</ecNumber>
    </recommendedName>
</protein>
<evidence type="ECO:0000256" key="4">
    <source>
        <dbReference type="ARBA" id="ARBA00022679"/>
    </source>
</evidence>
<dbReference type="InterPro" id="IPR050198">
    <property type="entry name" value="Non-receptor_tyrosine_kinases"/>
</dbReference>
<evidence type="ECO:0000256" key="8">
    <source>
        <dbReference type="ARBA" id="ARBA00022999"/>
    </source>
</evidence>
<dbReference type="SUPFAM" id="SSF56112">
    <property type="entry name" value="Protein kinase-like (PK-like)"/>
    <property type="match status" value="1"/>
</dbReference>
<dbReference type="InterPro" id="IPR020635">
    <property type="entry name" value="Tyr_kinase_cat_dom"/>
</dbReference>
<reference evidence="19 20" key="1">
    <citation type="submission" date="2024-02" db="EMBL/GenBank/DDBJ databases">
        <title>Chromosome-scale genome assembly of the rough periwinkle Littorina saxatilis.</title>
        <authorList>
            <person name="De Jode A."/>
            <person name="Faria R."/>
            <person name="Formenti G."/>
            <person name="Sims Y."/>
            <person name="Smith T.P."/>
            <person name="Tracey A."/>
            <person name="Wood J.M.D."/>
            <person name="Zagrodzka Z.B."/>
            <person name="Johannesson K."/>
            <person name="Butlin R.K."/>
            <person name="Leder E.H."/>
        </authorList>
    </citation>
    <scope>NUCLEOTIDE SEQUENCE [LARGE SCALE GENOMIC DNA]</scope>
    <source>
        <strain evidence="19">Snail1</strain>
        <tissue evidence="19">Muscle</tissue>
    </source>
</reference>
<dbReference type="SMART" id="SM00219">
    <property type="entry name" value="TyrKc"/>
    <property type="match status" value="1"/>
</dbReference>
<keyword evidence="7 13" id="KW-0067">ATP-binding</keyword>
<keyword evidence="2 12" id="KW-0728">SH3 domain</keyword>
<dbReference type="InterPro" id="IPR035837">
    <property type="entry name" value="ABL_SH2"/>
</dbReference>
<evidence type="ECO:0000256" key="1">
    <source>
        <dbReference type="ARBA" id="ARBA00004496"/>
    </source>
</evidence>
<dbReference type="InterPro" id="IPR001245">
    <property type="entry name" value="Ser-Thr/Tyr_kinase_cat_dom"/>
</dbReference>
<gene>
    <name evidence="19" type="ORF">V1264_006616</name>
</gene>
<dbReference type="InterPro" id="IPR036860">
    <property type="entry name" value="SH2_dom_sf"/>
</dbReference>
<evidence type="ECO:0000256" key="9">
    <source>
        <dbReference type="ARBA" id="ARBA00023137"/>
    </source>
</evidence>
<feature type="domain" description="Protein kinase" evidence="18">
    <location>
        <begin position="287"/>
        <end position="538"/>
    </location>
</feature>
<dbReference type="PANTHER" id="PTHR24418">
    <property type="entry name" value="TYROSINE-PROTEIN KINASE"/>
    <property type="match status" value="1"/>
</dbReference>
<feature type="compositionally biased region" description="Basic and acidic residues" evidence="15">
    <location>
        <begin position="835"/>
        <end position="857"/>
    </location>
</feature>
<evidence type="ECO:0000256" key="5">
    <source>
        <dbReference type="ARBA" id="ARBA00022741"/>
    </source>
</evidence>
<dbReference type="Pfam" id="PF00017">
    <property type="entry name" value="SH2"/>
    <property type="match status" value="1"/>
</dbReference>
<dbReference type="PROSITE" id="PS50011">
    <property type="entry name" value="PROTEIN_KINASE_DOM"/>
    <property type="match status" value="1"/>
</dbReference>
<dbReference type="Gene3D" id="3.30.200.20">
    <property type="entry name" value="Phosphorylase Kinase, domain 1"/>
    <property type="match status" value="1"/>
</dbReference>
<feature type="compositionally biased region" description="Basic and acidic residues" evidence="15">
    <location>
        <begin position="777"/>
        <end position="799"/>
    </location>
</feature>
<keyword evidence="20" id="KW-1185">Reference proteome</keyword>
<accession>A0AAN9AXF1</accession>
<dbReference type="SMART" id="SM00252">
    <property type="entry name" value="SH2"/>
    <property type="match status" value="1"/>
</dbReference>
<keyword evidence="6 14" id="KW-0418">Kinase</keyword>
<feature type="region of interest" description="Disordered" evidence="15">
    <location>
        <begin position="835"/>
        <end position="1046"/>
    </location>
</feature>
<comment type="similarity">
    <text evidence="14">Belongs to the protein kinase superfamily. Tyr protein kinase family.</text>
</comment>
<feature type="binding site" evidence="13">
    <location>
        <position position="326"/>
    </location>
    <ligand>
        <name>ATP</name>
        <dbReference type="ChEBI" id="CHEBI:30616"/>
    </ligand>
</feature>
<keyword evidence="5 13" id="KW-0547">Nucleotide-binding</keyword>
<dbReference type="InterPro" id="IPR036028">
    <property type="entry name" value="SH3-like_dom_sf"/>
</dbReference>
<evidence type="ECO:0000256" key="2">
    <source>
        <dbReference type="ARBA" id="ARBA00022443"/>
    </source>
</evidence>
<dbReference type="InterPro" id="IPR008266">
    <property type="entry name" value="Tyr_kinase_AS"/>
</dbReference>
<evidence type="ECO:0000256" key="11">
    <source>
        <dbReference type="PROSITE-ProRule" id="PRU00191"/>
    </source>
</evidence>
<dbReference type="CDD" id="cd05052">
    <property type="entry name" value="PTKc_Abl"/>
    <property type="match status" value="1"/>
</dbReference>
<dbReference type="GO" id="GO:0023052">
    <property type="term" value="P:signaling"/>
    <property type="evidence" value="ECO:0007669"/>
    <property type="project" value="UniProtKB-ARBA"/>
</dbReference>
<dbReference type="FunFam" id="1.10.510.10:FF:000630">
    <property type="entry name" value="Tyrosine-protein kinase"/>
    <property type="match status" value="1"/>
</dbReference>
<comment type="catalytic activity">
    <reaction evidence="10 14">
        <text>L-tyrosyl-[protein] + ATP = O-phospho-L-tyrosyl-[protein] + ADP + H(+)</text>
        <dbReference type="Rhea" id="RHEA:10596"/>
        <dbReference type="Rhea" id="RHEA-COMP:10136"/>
        <dbReference type="Rhea" id="RHEA-COMP:20101"/>
        <dbReference type="ChEBI" id="CHEBI:15378"/>
        <dbReference type="ChEBI" id="CHEBI:30616"/>
        <dbReference type="ChEBI" id="CHEBI:46858"/>
        <dbReference type="ChEBI" id="CHEBI:61978"/>
        <dbReference type="ChEBI" id="CHEBI:456216"/>
        <dbReference type="EC" id="2.7.10.2"/>
    </reaction>
</comment>
<dbReference type="PRINTS" id="PR00109">
    <property type="entry name" value="TYRKINASE"/>
</dbReference>
<feature type="compositionally biased region" description="Basic and acidic residues" evidence="15">
    <location>
        <begin position="933"/>
        <end position="946"/>
    </location>
</feature>
<evidence type="ECO:0000256" key="15">
    <source>
        <dbReference type="SAM" id="MobiDB-lite"/>
    </source>
</evidence>
<dbReference type="PROSITE" id="PS00107">
    <property type="entry name" value="PROTEIN_KINASE_ATP"/>
    <property type="match status" value="1"/>
</dbReference>
<dbReference type="GO" id="GO:0005524">
    <property type="term" value="F:ATP binding"/>
    <property type="evidence" value="ECO:0007669"/>
    <property type="project" value="UniProtKB-UniRule"/>
</dbReference>
<evidence type="ECO:0000313" key="20">
    <source>
        <dbReference type="Proteomes" id="UP001374579"/>
    </source>
</evidence>
<dbReference type="Gene3D" id="1.10.510.10">
    <property type="entry name" value="Transferase(Phosphotransferase) domain 1"/>
    <property type="match status" value="1"/>
</dbReference>
<dbReference type="SMART" id="SM00326">
    <property type="entry name" value="SH3"/>
    <property type="match status" value="1"/>
</dbReference>
<name>A0AAN9AXF1_9CAEN</name>
<dbReference type="SMART" id="SM00808">
    <property type="entry name" value="FABD"/>
    <property type="match status" value="1"/>
</dbReference>
<dbReference type="GO" id="GO:0004715">
    <property type="term" value="F:non-membrane spanning protein tyrosine kinase activity"/>
    <property type="evidence" value="ECO:0007669"/>
    <property type="project" value="UniProtKB-EC"/>
</dbReference>
<dbReference type="InterPro" id="IPR000980">
    <property type="entry name" value="SH2"/>
</dbReference>
<feature type="region of interest" description="Disordered" evidence="15">
    <location>
        <begin position="555"/>
        <end position="799"/>
    </location>
</feature>
<dbReference type="Proteomes" id="UP001374579">
    <property type="component" value="Unassembled WGS sequence"/>
</dbReference>
<feature type="compositionally biased region" description="Low complexity" evidence="15">
    <location>
        <begin position="994"/>
        <end position="1009"/>
    </location>
</feature>
<evidence type="ECO:0000259" key="18">
    <source>
        <dbReference type="PROSITE" id="PS50011"/>
    </source>
</evidence>
<dbReference type="Pfam" id="PF00018">
    <property type="entry name" value="SH3_1"/>
    <property type="match status" value="1"/>
</dbReference>
<feature type="compositionally biased region" description="Polar residues" evidence="15">
    <location>
        <begin position="635"/>
        <end position="646"/>
    </location>
</feature>
<dbReference type="Gene3D" id="3.30.505.10">
    <property type="entry name" value="SH2 domain"/>
    <property type="match status" value="1"/>
</dbReference>
<dbReference type="PRINTS" id="PR00452">
    <property type="entry name" value="SH3DOMAIN"/>
</dbReference>
<dbReference type="SUPFAM" id="SSF55550">
    <property type="entry name" value="SH2 domain"/>
    <property type="match status" value="1"/>
</dbReference>
<dbReference type="Pfam" id="PF07714">
    <property type="entry name" value="PK_Tyr_Ser-Thr"/>
    <property type="match status" value="1"/>
</dbReference>
<dbReference type="GO" id="GO:0007154">
    <property type="term" value="P:cell communication"/>
    <property type="evidence" value="ECO:0007669"/>
    <property type="project" value="UniProtKB-ARBA"/>
</dbReference>
<keyword evidence="8 11" id="KW-0727">SH2 domain</keyword>
<evidence type="ECO:0000256" key="13">
    <source>
        <dbReference type="PROSITE-ProRule" id="PRU10141"/>
    </source>
</evidence>
<evidence type="ECO:0000256" key="10">
    <source>
        <dbReference type="ARBA" id="ARBA00051245"/>
    </source>
</evidence>
<comment type="subcellular location">
    <subcellularLocation>
        <location evidence="1">Cytoplasm</location>
    </subcellularLocation>
</comment>
<dbReference type="FunFam" id="3.30.200.20:FF:000037">
    <property type="entry name" value="Tyrosine-protein kinase"/>
    <property type="match status" value="1"/>
</dbReference>
<evidence type="ECO:0000256" key="6">
    <source>
        <dbReference type="ARBA" id="ARBA00022777"/>
    </source>
</evidence>
<dbReference type="PRINTS" id="PR00401">
    <property type="entry name" value="SH2DOMAIN"/>
</dbReference>
<dbReference type="FunFam" id="3.30.505.10:FF:000004">
    <property type="entry name" value="Tyrosine-protein kinase"/>
    <property type="match status" value="1"/>
</dbReference>
<dbReference type="EMBL" id="JBAMIC010000018">
    <property type="protein sequence ID" value="KAK7095171.1"/>
    <property type="molecule type" value="Genomic_DNA"/>
</dbReference>
<dbReference type="FunFam" id="2.30.30.40:FF:000010">
    <property type="entry name" value="Tyrosine-protein kinase"/>
    <property type="match status" value="1"/>
</dbReference>
<evidence type="ECO:0000256" key="14">
    <source>
        <dbReference type="RuleBase" id="RU362096"/>
    </source>
</evidence>
<organism evidence="19 20">
    <name type="scientific">Littorina saxatilis</name>
    <dbReference type="NCBI Taxonomy" id="31220"/>
    <lineage>
        <taxon>Eukaryota</taxon>
        <taxon>Metazoa</taxon>
        <taxon>Spiralia</taxon>
        <taxon>Lophotrochozoa</taxon>
        <taxon>Mollusca</taxon>
        <taxon>Gastropoda</taxon>
        <taxon>Caenogastropoda</taxon>
        <taxon>Littorinimorpha</taxon>
        <taxon>Littorinoidea</taxon>
        <taxon>Littorinidae</taxon>
        <taxon>Littorina</taxon>
    </lineage>
</organism>
<evidence type="ECO:0000259" key="17">
    <source>
        <dbReference type="PROSITE" id="PS50002"/>
    </source>
</evidence>
<dbReference type="Pfam" id="PF08919">
    <property type="entry name" value="F_actin_bind"/>
    <property type="match status" value="1"/>
</dbReference>
<evidence type="ECO:0000256" key="12">
    <source>
        <dbReference type="PROSITE-ProRule" id="PRU00192"/>
    </source>
</evidence>
<feature type="compositionally biased region" description="Polar residues" evidence="15">
    <location>
        <begin position="964"/>
        <end position="974"/>
    </location>
</feature>
<feature type="compositionally biased region" description="Basic and acidic residues" evidence="15">
    <location>
        <begin position="1"/>
        <end position="12"/>
    </location>
</feature>
<dbReference type="InterPro" id="IPR001452">
    <property type="entry name" value="SH3_domain"/>
</dbReference>
<comment type="caution">
    <text evidence="19">The sequence shown here is derived from an EMBL/GenBank/DDBJ whole genome shotgun (WGS) entry which is preliminary data.</text>
</comment>
<feature type="domain" description="SH3" evidence="17">
    <location>
        <begin position="106"/>
        <end position="167"/>
    </location>
</feature>
<evidence type="ECO:0000256" key="7">
    <source>
        <dbReference type="ARBA" id="ARBA00022840"/>
    </source>
</evidence>
<dbReference type="PROSITE" id="PS50002">
    <property type="entry name" value="SH3"/>
    <property type="match status" value="1"/>
</dbReference>
<dbReference type="InterPro" id="IPR017441">
    <property type="entry name" value="Protein_kinase_ATP_BS"/>
</dbReference>
<keyword evidence="3" id="KW-0963">Cytoplasm</keyword>
<feature type="compositionally biased region" description="Polar residues" evidence="15">
    <location>
        <begin position="901"/>
        <end position="915"/>
    </location>
</feature>
<dbReference type="CDD" id="cd11850">
    <property type="entry name" value="SH3_Abl"/>
    <property type="match status" value="1"/>
</dbReference>
<evidence type="ECO:0000256" key="3">
    <source>
        <dbReference type="ARBA" id="ARBA00022490"/>
    </source>
</evidence>
<dbReference type="AlphaFoldDB" id="A0AAN9AXF1"/>
<keyword evidence="9 14" id="KW-0829">Tyrosine-protein kinase</keyword>
<dbReference type="InterPro" id="IPR011009">
    <property type="entry name" value="Kinase-like_dom_sf"/>
</dbReference>